<keyword evidence="5 8" id="KW-0812">Transmembrane</keyword>
<evidence type="ECO:0000256" key="6">
    <source>
        <dbReference type="ARBA" id="ARBA00022989"/>
    </source>
</evidence>
<evidence type="ECO:0000256" key="2">
    <source>
        <dbReference type="ARBA" id="ARBA00007069"/>
    </source>
</evidence>
<feature type="transmembrane region" description="Helical" evidence="8">
    <location>
        <begin position="144"/>
        <end position="171"/>
    </location>
</feature>
<proteinExistence type="inferred from homology"/>
<dbReference type="Pfam" id="PF00528">
    <property type="entry name" value="BPD_transp_1"/>
    <property type="match status" value="1"/>
</dbReference>
<dbReference type="AlphaFoldDB" id="A0A8G2BGF4"/>
<keyword evidence="3 8" id="KW-0813">Transport</keyword>
<feature type="transmembrane region" description="Helical" evidence="8">
    <location>
        <begin position="253"/>
        <end position="276"/>
    </location>
</feature>
<feature type="transmembrane region" description="Helical" evidence="8">
    <location>
        <begin position="203"/>
        <end position="222"/>
    </location>
</feature>
<evidence type="ECO:0000256" key="1">
    <source>
        <dbReference type="ARBA" id="ARBA00004651"/>
    </source>
</evidence>
<dbReference type="InterPro" id="IPR000515">
    <property type="entry name" value="MetI-like"/>
</dbReference>
<gene>
    <name evidence="10" type="ORF">SAMN05660686_01476</name>
</gene>
<evidence type="ECO:0000256" key="7">
    <source>
        <dbReference type="ARBA" id="ARBA00023136"/>
    </source>
</evidence>
<evidence type="ECO:0000256" key="3">
    <source>
        <dbReference type="ARBA" id="ARBA00022448"/>
    </source>
</evidence>
<dbReference type="PROSITE" id="PS50928">
    <property type="entry name" value="ABC_TM1"/>
    <property type="match status" value="1"/>
</dbReference>
<comment type="subcellular location">
    <subcellularLocation>
        <location evidence="1 8">Cell membrane</location>
        <topology evidence="1 8">Multi-pass membrane protein</topology>
    </subcellularLocation>
</comment>
<comment type="caution">
    <text evidence="10">The sequence shown here is derived from an EMBL/GenBank/DDBJ whole genome shotgun (WGS) entry which is preliminary data.</text>
</comment>
<reference evidence="10 11" key="1">
    <citation type="submission" date="2016-10" db="EMBL/GenBank/DDBJ databases">
        <authorList>
            <person name="Varghese N."/>
            <person name="Submissions S."/>
        </authorList>
    </citation>
    <scope>NUCLEOTIDE SEQUENCE [LARGE SCALE GENOMIC DNA]</scope>
    <source>
        <strain evidence="10 11">DSM 18839</strain>
    </source>
</reference>
<dbReference type="PANTHER" id="PTHR43848">
    <property type="entry name" value="PUTRESCINE TRANSPORT SYSTEM PERMEASE PROTEIN POTI"/>
    <property type="match status" value="1"/>
</dbReference>
<dbReference type="PANTHER" id="PTHR43848:SF2">
    <property type="entry name" value="PUTRESCINE TRANSPORT SYSTEM PERMEASE PROTEIN POTI"/>
    <property type="match status" value="1"/>
</dbReference>
<dbReference type="SUPFAM" id="SSF161098">
    <property type="entry name" value="MetI-like"/>
    <property type="match status" value="1"/>
</dbReference>
<comment type="similarity">
    <text evidence="2">Belongs to the binding-protein-dependent transport system permease family. CysTW subfamily.</text>
</comment>
<dbReference type="GO" id="GO:0005886">
    <property type="term" value="C:plasma membrane"/>
    <property type="evidence" value="ECO:0007669"/>
    <property type="project" value="UniProtKB-SubCell"/>
</dbReference>
<dbReference type="InterPro" id="IPR035906">
    <property type="entry name" value="MetI-like_sf"/>
</dbReference>
<dbReference type="Proteomes" id="UP000198615">
    <property type="component" value="Unassembled WGS sequence"/>
</dbReference>
<keyword evidence="11" id="KW-1185">Reference proteome</keyword>
<feature type="transmembrane region" description="Helical" evidence="8">
    <location>
        <begin position="100"/>
        <end position="124"/>
    </location>
</feature>
<organism evidence="10 11">
    <name type="scientific">Thalassobaculum litoreum DSM 18839</name>
    <dbReference type="NCBI Taxonomy" id="1123362"/>
    <lineage>
        <taxon>Bacteria</taxon>
        <taxon>Pseudomonadati</taxon>
        <taxon>Pseudomonadota</taxon>
        <taxon>Alphaproteobacteria</taxon>
        <taxon>Rhodospirillales</taxon>
        <taxon>Thalassobaculaceae</taxon>
        <taxon>Thalassobaculum</taxon>
    </lineage>
</organism>
<dbReference type="CDD" id="cd06261">
    <property type="entry name" value="TM_PBP2"/>
    <property type="match status" value="1"/>
</dbReference>
<feature type="transmembrane region" description="Helical" evidence="8">
    <location>
        <begin position="14"/>
        <end position="36"/>
    </location>
</feature>
<accession>A0A8G2BGF4</accession>
<evidence type="ECO:0000256" key="5">
    <source>
        <dbReference type="ARBA" id="ARBA00022692"/>
    </source>
</evidence>
<dbReference type="RefSeq" id="WP_093149301.1">
    <property type="nucleotide sequence ID" value="NZ_FNBW01000004.1"/>
</dbReference>
<evidence type="ECO:0000313" key="10">
    <source>
        <dbReference type="EMBL" id="SDF50756.1"/>
    </source>
</evidence>
<dbReference type="OrthoDB" id="9809681at2"/>
<keyword evidence="4" id="KW-1003">Cell membrane</keyword>
<sequence>MDDYANIWLHRAKWAYLLLIVATLMSPVFYVMYISFNENGFGAAQYVFTTRWYGLIFSDGQLMDALRWTLGLAVTTTVLTIPMGLLAAKFYKATRAKVAVVFLLLAPLFVAPDILSAALLVFFKNVNLSFQGLGDLAGVSFMDAWFRLGFTTTVIGLIIYTIPYAFVVILITMGRYNKEQTEAARACGATGWRAFWDIEFPQIRAGVFSASAFTMILCFNEYTRTSLLKGGFDTFTTVLVSQMLNEGMSEQSYAMSSFVSFVAIALIGGIIVFTLLRSEAAARRAQPVAEPNTVPA</sequence>
<keyword evidence="7 8" id="KW-0472">Membrane</keyword>
<name>A0A8G2BGF4_9PROT</name>
<dbReference type="InterPro" id="IPR051789">
    <property type="entry name" value="Bact_Polyamine_Transport"/>
</dbReference>
<keyword evidence="6 8" id="KW-1133">Transmembrane helix</keyword>
<evidence type="ECO:0000259" key="9">
    <source>
        <dbReference type="PROSITE" id="PS50928"/>
    </source>
</evidence>
<evidence type="ECO:0000256" key="4">
    <source>
        <dbReference type="ARBA" id="ARBA00022475"/>
    </source>
</evidence>
<dbReference type="EMBL" id="FNBW01000004">
    <property type="protein sequence ID" value="SDF50756.1"/>
    <property type="molecule type" value="Genomic_DNA"/>
</dbReference>
<dbReference type="Gene3D" id="1.10.3720.10">
    <property type="entry name" value="MetI-like"/>
    <property type="match status" value="1"/>
</dbReference>
<evidence type="ECO:0000313" key="11">
    <source>
        <dbReference type="Proteomes" id="UP000198615"/>
    </source>
</evidence>
<evidence type="ECO:0000256" key="8">
    <source>
        <dbReference type="RuleBase" id="RU363032"/>
    </source>
</evidence>
<feature type="transmembrane region" description="Helical" evidence="8">
    <location>
        <begin position="65"/>
        <end position="88"/>
    </location>
</feature>
<protein>
    <submittedName>
        <fullName evidence="10">Spermidine/putrescine transport system permease protein</fullName>
    </submittedName>
</protein>
<dbReference type="GO" id="GO:0055085">
    <property type="term" value="P:transmembrane transport"/>
    <property type="evidence" value="ECO:0007669"/>
    <property type="project" value="InterPro"/>
</dbReference>
<feature type="domain" description="ABC transmembrane type-1" evidence="9">
    <location>
        <begin position="66"/>
        <end position="277"/>
    </location>
</feature>